<reference evidence="2" key="1">
    <citation type="submission" date="2022-11" db="EMBL/GenBank/DDBJ databases">
        <title>Dyadobacter pollutisoli sp. nov., isolated from plastic dumped soil.</title>
        <authorList>
            <person name="Kim J.M."/>
            <person name="Kim K.R."/>
            <person name="Lee J.K."/>
            <person name="Hao L."/>
            <person name="Jeon C.O."/>
        </authorList>
    </citation>
    <scope>NUCLEOTIDE SEQUENCE</scope>
    <source>
        <strain evidence="2">U1</strain>
    </source>
</reference>
<sequence length="175" mass="20134">MINPKYPIGLFTLQEDYAKEEIDDLIHVIATIPAEYKARVENLSDEDLAKTYREGSWNIRQLIHHVADLQFLHYLRIKKAVTEPDYKEPTLVDMNAWAGTIDSLNAPVADSLMMLEGVHHRYAFFAANLTEEQLNVSYYHAVRKIWFTQKQALAISVWHVKHHLAHIDIALGNVG</sequence>
<dbReference type="NCBIfam" id="NF009807">
    <property type="entry name" value="PRK13291.1"/>
    <property type="match status" value="1"/>
</dbReference>
<name>A0A9E8SIJ1_9BACT</name>
<keyword evidence="3" id="KW-1185">Reference proteome</keyword>
<evidence type="ECO:0000259" key="1">
    <source>
        <dbReference type="Pfam" id="PF12867"/>
    </source>
</evidence>
<dbReference type="InterPro" id="IPR034660">
    <property type="entry name" value="DinB/YfiT-like"/>
</dbReference>
<protein>
    <submittedName>
        <fullName evidence="2">DinB family protein</fullName>
    </submittedName>
</protein>
<organism evidence="2 3">
    <name type="scientific">Dyadobacter pollutisoli</name>
    <dbReference type="NCBI Taxonomy" id="2910158"/>
    <lineage>
        <taxon>Bacteria</taxon>
        <taxon>Pseudomonadati</taxon>
        <taxon>Bacteroidota</taxon>
        <taxon>Cytophagia</taxon>
        <taxon>Cytophagales</taxon>
        <taxon>Spirosomataceae</taxon>
        <taxon>Dyadobacter</taxon>
    </lineage>
</organism>
<dbReference type="Gene3D" id="1.20.120.450">
    <property type="entry name" value="dinb family like domain"/>
    <property type="match status" value="1"/>
</dbReference>
<dbReference type="InterPro" id="IPR024775">
    <property type="entry name" value="DinB-like"/>
</dbReference>
<dbReference type="RefSeq" id="WP_244823852.1">
    <property type="nucleotide sequence ID" value="NZ_CP112998.1"/>
</dbReference>
<proteinExistence type="predicted"/>
<dbReference type="KEGG" id="dpf:ON006_21175"/>
<dbReference type="Proteomes" id="UP001164653">
    <property type="component" value="Chromosome"/>
</dbReference>
<dbReference type="AlphaFoldDB" id="A0A9E8SIJ1"/>
<gene>
    <name evidence="2" type="ORF">ON006_21175</name>
</gene>
<dbReference type="SUPFAM" id="SSF109854">
    <property type="entry name" value="DinB/YfiT-like putative metalloenzymes"/>
    <property type="match status" value="1"/>
</dbReference>
<accession>A0A9E8SIJ1</accession>
<evidence type="ECO:0000313" key="3">
    <source>
        <dbReference type="Proteomes" id="UP001164653"/>
    </source>
</evidence>
<dbReference type="Pfam" id="PF12867">
    <property type="entry name" value="DinB_2"/>
    <property type="match status" value="1"/>
</dbReference>
<evidence type="ECO:0000313" key="2">
    <source>
        <dbReference type="EMBL" id="WAC10260.1"/>
    </source>
</evidence>
<dbReference type="EMBL" id="CP112998">
    <property type="protein sequence ID" value="WAC10260.1"/>
    <property type="molecule type" value="Genomic_DNA"/>
</dbReference>
<feature type="domain" description="DinB-like" evidence="1">
    <location>
        <begin position="33"/>
        <end position="167"/>
    </location>
</feature>